<dbReference type="AlphaFoldDB" id="A0A7W6HS73"/>
<reference evidence="3 4" key="1">
    <citation type="submission" date="2020-08" db="EMBL/GenBank/DDBJ databases">
        <title>Genomic Encyclopedia of Type Strains, Phase IV (KMG-IV): sequencing the most valuable type-strain genomes for metagenomic binning, comparative biology and taxonomic classification.</title>
        <authorList>
            <person name="Goeker M."/>
        </authorList>
    </citation>
    <scope>NUCLEOTIDE SEQUENCE [LARGE SCALE GENOMIC DNA]</scope>
    <source>
        <strain evidence="3 4">DSM 100021</strain>
    </source>
</reference>
<accession>A0A7W6HS73</accession>
<organism evidence="3 4">
    <name type="scientific">Allorhizobium taibaishanense</name>
    <dbReference type="NCBI Taxonomy" id="887144"/>
    <lineage>
        <taxon>Bacteria</taxon>
        <taxon>Pseudomonadati</taxon>
        <taxon>Pseudomonadota</taxon>
        <taxon>Alphaproteobacteria</taxon>
        <taxon>Hyphomicrobiales</taxon>
        <taxon>Rhizobiaceae</taxon>
        <taxon>Rhizobium/Agrobacterium group</taxon>
        <taxon>Allorhizobium</taxon>
    </lineage>
</organism>
<feature type="domain" description="T6SS Transcription factor RovC-like DNA binding" evidence="1">
    <location>
        <begin position="91"/>
        <end position="199"/>
    </location>
</feature>
<dbReference type="RefSeq" id="WP_162843902.1">
    <property type="nucleotide sequence ID" value="NZ_JACIED010000009.1"/>
</dbReference>
<evidence type="ECO:0000313" key="4">
    <source>
        <dbReference type="Proteomes" id="UP000544107"/>
    </source>
</evidence>
<evidence type="ECO:0000259" key="2">
    <source>
        <dbReference type="Pfam" id="PF22792"/>
    </source>
</evidence>
<proteinExistence type="predicted"/>
<feature type="domain" description="DUF7012" evidence="2">
    <location>
        <begin position="31"/>
        <end position="88"/>
    </location>
</feature>
<evidence type="ECO:0000259" key="1">
    <source>
        <dbReference type="Pfam" id="PF10074"/>
    </source>
</evidence>
<dbReference type="InterPro" id="IPR054278">
    <property type="entry name" value="DUF7012"/>
</dbReference>
<name>A0A7W6HS73_9HYPH</name>
<evidence type="ECO:0008006" key="5">
    <source>
        <dbReference type="Google" id="ProtNLM"/>
    </source>
</evidence>
<evidence type="ECO:0000313" key="3">
    <source>
        <dbReference type="EMBL" id="MBB4010446.1"/>
    </source>
</evidence>
<dbReference type="Pfam" id="PF22792">
    <property type="entry name" value="DUF7012"/>
    <property type="match status" value="1"/>
</dbReference>
<dbReference type="Pfam" id="PF10074">
    <property type="entry name" value="RovC_DNA-bd"/>
    <property type="match status" value="1"/>
</dbReference>
<gene>
    <name evidence="3" type="ORF">GGQ71_004747</name>
</gene>
<dbReference type="EMBL" id="JACIED010000009">
    <property type="protein sequence ID" value="MBB4010446.1"/>
    <property type="molecule type" value="Genomic_DNA"/>
</dbReference>
<dbReference type="Proteomes" id="UP000544107">
    <property type="component" value="Unassembled WGS sequence"/>
</dbReference>
<protein>
    <recommendedName>
        <fullName evidence="5">DUF2285 domain-containing protein</fullName>
    </recommendedName>
</protein>
<sequence length="203" mass="22833">MPGVGVFCFPADPDLPATKANPIWLPHYDPATLIITPAPPGFTDCLELQPGALPATTAINAGGLHVHLTDSDGIHRLWFPEGDAPLKAAVLIPLDAHLAERLQSLQRWHRWLSEPSSGPPPRWQRFSPYRIHRFSLMLRAWDGVSKGVSRQNVASVLFNPALKKLRSLDWKNCPERRRLHRLLTTAQQLIKDGYRRLLKPDSE</sequence>
<dbReference type="InterPro" id="IPR018754">
    <property type="entry name" value="RovC-like_DNA-bd"/>
</dbReference>
<comment type="caution">
    <text evidence="3">The sequence shown here is derived from an EMBL/GenBank/DDBJ whole genome shotgun (WGS) entry which is preliminary data.</text>
</comment>